<dbReference type="InterPro" id="IPR027796">
    <property type="entry name" value="OTT_1508_deam-like"/>
</dbReference>
<organism evidence="1 2">
    <name type="scientific">Sphaerosporella brunnea</name>
    <dbReference type="NCBI Taxonomy" id="1250544"/>
    <lineage>
        <taxon>Eukaryota</taxon>
        <taxon>Fungi</taxon>
        <taxon>Dikarya</taxon>
        <taxon>Ascomycota</taxon>
        <taxon>Pezizomycotina</taxon>
        <taxon>Pezizomycetes</taxon>
        <taxon>Pezizales</taxon>
        <taxon>Pyronemataceae</taxon>
        <taxon>Sphaerosporella</taxon>
    </lineage>
</organism>
<dbReference type="EMBL" id="VXIS01000410">
    <property type="protein sequence ID" value="KAA8893719.1"/>
    <property type="molecule type" value="Genomic_DNA"/>
</dbReference>
<keyword evidence="2" id="KW-1185">Reference proteome</keyword>
<name>A0A5J5EFF4_9PEZI</name>
<evidence type="ECO:0000313" key="1">
    <source>
        <dbReference type="EMBL" id="KAA8893719.1"/>
    </source>
</evidence>
<sequence length="249" mass="28505">MITVAFGLPDLDQNADGKIVRFARKHKLSLGVSVAQMLVKLKALLENPSPDRLDIGKAFFFCYVLFHSNSRTLNAILYSFRGLKEHKDWYDLREEFSKSTDGFGAELNLAKPTFVETWRNPAINAVQDVAYHCELRLTDHLTANNIQGGVIGVSKLCCETCSLVLERRNGAWRTSGAYFQRYMNRMPSDSSFLGYLKMRTNNYLRNAIADLRRATELLLHIPKKLSRVEAQARDDDDDVAEDKEFDSWW</sequence>
<reference evidence="1 2" key="1">
    <citation type="submission" date="2019-09" db="EMBL/GenBank/DDBJ databases">
        <title>Draft genome of the ectomycorrhizal ascomycete Sphaerosporella brunnea.</title>
        <authorList>
            <consortium name="DOE Joint Genome Institute"/>
            <person name="Benucci G.M."/>
            <person name="Marozzi G."/>
            <person name="Antonielli L."/>
            <person name="Sanchez S."/>
            <person name="Marco P."/>
            <person name="Wang X."/>
            <person name="Falini L.B."/>
            <person name="Barry K."/>
            <person name="Haridas S."/>
            <person name="Lipzen A."/>
            <person name="Labutti K."/>
            <person name="Grigoriev I.V."/>
            <person name="Murat C."/>
            <person name="Martin F."/>
            <person name="Albertini E."/>
            <person name="Donnini D."/>
            <person name="Bonito G."/>
        </authorList>
    </citation>
    <scope>NUCLEOTIDE SEQUENCE [LARGE SCALE GENOMIC DNA]</scope>
    <source>
        <strain evidence="1 2">Sb_GMNB300</strain>
    </source>
</reference>
<dbReference type="Pfam" id="PF14441">
    <property type="entry name" value="OTT_1508_deam"/>
    <property type="match status" value="1"/>
</dbReference>
<dbReference type="InParanoid" id="A0A5J5EFF4"/>
<evidence type="ECO:0000313" key="2">
    <source>
        <dbReference type="Proteomes" id="UP000326924"/>
    </source>
</evidence>
<gene>
    <name evidence="1" type="ORF">FN846DRAFT_1003919</name>
</gene>
<protein>
    <submittedName>
        <fullName evidence="1">Uncharacterized protein</fullName>
    </submittedName>
</protein>
<dbReference type="Proteomes" id="UP000326924">
    <property type="component" value="Unassembled WGS sequence"/>
</dbReference>
<proteinExistence type="predicted"/>
<accession>A0A5J5EFF4</accession>
<dbReference type="AlphaFoldDB" id="A0A5J5EFF4"/>
<comment type="caution">
    <text evidence="1">The sequence shown here is derived from an EMBL/GenBank/DDBJ whole genome shotgun (WGS) entry which is preliminary data.</text>
</comment>